<evidence type="ECO:0000256" key="4">
    <source>
        <dbReference type="ARBA" id="ARBA00023054"/>
    </source>
</evidence>
<accession>A0A7Y0BMU6</accession>
<comment type="similarity">
    <text evidence="2">Belongs to the RmuC family.</text>
</comment>
<dbReference type="RefSeq" id="WP_169492350.1">
    <property type="nucleotide sequence ID" value="NZ_JABBGM010000002.1"/>
</dbReference>
<keyword evidence="5" id="KW-0233">DNA recombination</keyword>
<keyword evidence="4 6" id="KW-0175">Coiled coil</keyword>
<comment type="function">
    <text evidence="1">Involved in DNA recombination.</text>
</comment>
<gene>
    <name evidence="7" type="primary">rmuC</name>
    <name evidence="7" type="ORF">HHL27_05330</name>
</gene>
<feature type="coiled-coil region" evidence="6">
    <location>
        <begin position="68"/>
        <end position="133"/>
    </location>
</feature>
<evidence type="ECO:0000256" key="1">
    <source>
        <dbReference type="ARBA" id="ARBA00003416"/>
    </source>
</evidence>
<dbReference type="PANTHER" id="PTHR30563:SF0">
    <property type="entry name" value="DNA RECOMBINATION PROTEIN RMUC"/>
    <property type="match status" value="1"/>
</dbReference>
<evidence type="ECO:0000313" key="7">
    <source>
        <dbReference type="EMBL" id="NML93088.1"/>
    </source>
</evidence>
<evidence type="ECO:0000256" key="3">
    <source>
        <dbReference type="ARBA" id="ARBA00021840"/>
    </source>
</evidence>
<evidence type="ECO:0000256" key="6">
    <source>
        <dbReference type="SAM" id="Coils"/>
    </source>
</evidence>
<dbReference type="Pfam" id="PF02646">
    <property type="entry name" value="RmuC"/>
    <property type="match status" value="1"/>
</dbReference>
<protein>
    <recommendedName>
        <fullName evidence="3">DNA recombination protein RmuC homolog</fullName>
    </recommendedName>
</protein>
<evidence type="ECO:0000256" key="5">
    <source>
        <dbReference type="ARBA" id="ARBA00023172"/>
    </source>
</evidence>
<dbReference type="GO" id="GO:0006310">
    <property type="term" value="P:DNA recombination"/>
    <property type="evidence" value="ECO:0007669"/>
    <property type="project" value="UniProtKB-KW"/>
</dbReference>
<dbReference type="PANTHER" id="PTHR30563">
    <property type="entry name" value="DNA RECOMBINATION PROTEIN RMUC"/>
    <property type="match status" value="1"/>
</dbReference>
<evidence type="ECO:0000313" key="8">
    <source>
        <dbReference type="Proteomes" id="UP000583556"/>
    </source>
</evidence>
<comment type="caution">
    <text evidence="7">The sequence shown here is derived from an EMBL/GenBank/DDBJ whole genome shotgun (WGS) entry which is preliminary data.</text>
</comment>
<dbReference type="InterPro" id="IPR003798">
    <property type="entry name" value="DNA_recombination_RmuC"/>
</dbReference>
<evidence type="ECO:0000256" key="2">
    <source>
        <dbReference type="ARBA" id="ARBA00009840"/>
    </source>
</evidence>
<sequence length="505" mass="55707">MDSPLALALLVLVATLAGLAVGWFLGGRPVAEWKARHAARDGEARAHEDRVKAMAVDLATQSERLRLLDQVSGELAAIRAERDSLSTRLASADQRAADAETVRAELAETRASREALRAELAALKADAENFAEQKRLLVEAQEALRKEFENAGNKVLEKAQEAFLNRAHARFEESEKTSAERLKALLAPVDQRLKSYEEQVTGLEKQRVDAFGQLTGLIQSMRDGQEAVRMAAAQLGNSLRNGPKTRGRWGELQLRNVLEQCGLSEHTDFVTEHSVDTEEGRLRPDAIVRIPGNKLLVIDAKVSLNAYQDAFEAESDEARKAALGAHVQSMRNHIQTLGAKSYQSQFEEAPDYVLMFVPGEHFIAAALERDPTLWDFAFERRVLLASPTNLVAIARTVAQVWRQDGLAREAREIGRMGGELYDRLAVAAEHLKRVGSGLESAVGNYNKFVGSFERNVLSAGKRLRDKHIEIGKREIEDVPLVETSPRYGDSVAEPAALPAIEDVNT</sequence>
<dbReference type="Proteomes" id="UP000583556">
    <property type="component" value="Unassembled WGS sequence"/>
</dbReference>
<organism evidence="7 8">
    <name type="scientific">Novosphingobium olei</name>
    <dbReference type="NCBI Taxonomy" id="2728851"/>
    <lineage>
        <taxon>Bacteria</taxon>
        <taxon>Pseudomonadati</taxon>
        <taxon>Pseudomonadota</taxon>
        <taxon>Alphaproteobacteria</taxon>
        <taxon>Sphingomonadales</taxon>
        <taxon>Sphingomonadaceae</taxon>
        <taxon>Novosphingobium</taxon>
    </lineage>
</organism>
<name>A0A7Y0BMU6_9SPHN</name>
<proteinExistence type="inferred from homology"/>
<reference evidence="7 8" key="1">
    <citation type="submission" date="2020-04" db="EMBL/GenBank/DDBJ databases">
        <title>Novosphingobium sp. TW-4 isolated from soil.</title>
        <authorList>
            <person name="Dahal R.H."/>
            <person name="Chaudhary D.K."/>
        </authorList>
    </citation>
    <scope>NUCLEOTIDE SEQUENCE [LARGE SCALE GENOMIC DNA]</scope>
    <source>
        <strain evidence="7 8">TW-4</strain>
    </source>
</reference>
<dbReference type="EMBL" id="JABBGM010000002">
    <property type="protein sequence ID" value="NML93088.1"/>
    <property type="molecule type" value="Genomic_DNA"/>
</dbReference>
<dbReference type="AlphaFoldDB" id="A0A7Y0BMU6"/>
<keyword evidence="8" id="KW-1185">Reference proteome</keyword>